<gene>
    <name evidence="8" type="ORF">ADIMK_3658</name>
</gene>
<feature type="transmembrane region" description="Helical" evidence="6">
    <location>
        <begin position="314"/>
        <end position="344"/>
    </location>
</feature>
<reference evidence="8 9" key="1">
    <citation type="submission" date="2014-04" db="EMBL/GenBank/DDBJ databases">
        <title>Marinobacterium kochiensis sp. nov., isolated from sediment sample collected from Kochi backwaters in Kerala, India.</title>
        <authorList>
            <person name="Singh A."/>
            <person name="Pinnaka A.K."/>
        </authorList>
    </citation>
    <scope>NUCLEOTIDE SEQUENCE [LARGE SCALE GENOMIC DNA]</scope>
    <source>
        <strain evidence="8 9">AK27</strain>
    </source>
</reference>
<keyword evidence="2" id="KW-1003">Cell membrane</keyword>
<accession>A0A081FTZ2</accession>
<dbReference type="Pfam" id="PF13567">
    <property type="entry name" value="DUF4131"/>
    <property type="match status" value="1"/>
</dbReference>
<keyword evidence="9" id="KW-1185">Reference proteome</keyword>
<dbReference type="Gene3D" id="3.60.15.10">
    <property type="entry name" value="Ribonuclease Z/Hydroxyacylglutathione hydrolase-like"/>
    <property type="match status" value="1"/>
</dbReference>
<keyword evidence="5 6" id="KW-0472">Membrane</keyword>
<name>A0A081FTZ2_9GAMM</name>
<dbReference type="SMART" id="SM00849">
    <property type="entry name" value="Lactamase_B"/>
    <property type="match status" value="1"/>
</dbReference>
<feature type="transmembrane region" description="Helical" evidence="6">
    <location>
        <begin position="365"/>
        <end position="384"/>
    </location>
</feature>
<dbReference type="STRING" id="1232683.ADIMK_3658"/>
<dbReference type="AlphaFoldDB" id="A0A081FTZ2"/>
<dbReference type="GO" id="GO:0005886">
    <property type="term" value="C:plasma membrane"/>
    <property type="evidence" value="ECO:0007669"/>
    <property type="project" value="UniProtKB-SubCell"/>
</dbReference>
<dbReference type="InterPro" id="IPR025405">
    <property type="entry name" value="DUF4131"/>
</dbReference>
<evidence type="ECO:0000256" key="3">
    <source>
        <dbReference type="ARBA" id="ARBA00022692"/>
    </source>
</evidence>
<dbReference type="NCBIfam" id="TIGR00360">
    <property type="entry name" value="ComEC_N-term"/>
    <property type="match status" value="1"/>
</dbReference>
<protein>
    <submittedName>
        <fullName evidence="8">DNA internalization-related competence protein ComEC/Rec2</fullName>
    </submittedName>
</protein>
<evidence type="ECO:0000256" key="4">
    <source>
        <dbReference type="ARBA" id="ARBA00022989"/>
    </source>
</evidence>
<dbReference type="InterPro" id="IPR004797">
    <property type="entry name" value="Competence_ComEC/Rec2"/>
</dbReference>
<evidence type="ECO:0000256" key="5">
    <source>
        <dbReference type="ARBA" id="ARBA00023136"/>
    </source>
</evidence>
<dbReference type="PANTHER" id="PTHR30619">
    <property type="entry name" value="DNA INTERNALIZATION/COMPETENCE PROTEIN COMEC/REC2"/>
    <property type="match status" value="1"/>
</dbReference>
<dbReference type="GO" id="GO:0030420">
    <property type="term" value="P:establishment of competence for transformation"/>
    <property type="evidence" value="ECO:0007669"/>
    <property type="project" value="InterPro"/>
</dbReference>
<organism evidence="8 9">
    <name type="scientific">Marinobacterium lacunae</name>
    <dbReference type="NCBI Taxonomy" id="1232683"/>
    <lineage>
        <taxon>Bacteria</taxon>
        <taxon>Pseudomonadati</taxon>
        <taxon>Pseudomonadota</taxon>
        <taxon>Gammaproteobacteria</taxon>
        <taxon>Oceanospirillales</taxon>
        <taxon>Oceanospirillaceae</taxon>
        <taxon>Marinobacterium</taxon>
    </lineage>
</organism>
<dbReference type="EMBL" id="JMQN01000057">
    <property type="protein sequence ID" value="KEA61997.1"/>
    <property type="molecule type" value="Genomic_DNA"/>
</dbReference>
<sequence>MIAFISGLLAVAWLPDLSYTPVLFLAAMLAVIRRARVITAHFLFGVLLAALWGGWQLYHRLPDALVRVDVGITGIIDQLPVAKTRSQRFTLRVVEVDSDDPRLQRLRRIHLSYYDAHQLLKAGDRLKAVVRLFPPRGLSNPSSFDAERRYLSESIDARGYIRQLVARQASGLSVAAIRQYIADAIDRCFTPDVAPTLRAITLGDRSALTPDQWRLLSETGTAHLLVVSGLHVAVMAGVGLLLGRVLLVLPMLAGFNVRYARHVGLVLSLLLCVAYAGVAGMGLPVQRALIMVIAFIAGEWWLHPFGAWKRWRLALALVLLMQPLAVVEAGAWLSFAAVAILIWLVQVGGEWRHRMAQWWRMQGQLFVGMLPITAVLFHQVGFLAPMVNFIALPSVSVLVMALPFLLPTALSGVQWSAELIEWGVQLFWAVIASMRQDLGLYLALPEVGIGATVLAVIAVVWWLLPLPLKWRWLSLCMMAPLLASQTQLPAQGNFTATVFDVGQGLAVLVETGDGRVIYDLGPGYFGGGAAFYSAIAPSLRARNLEGVEQLVVSHDDLDHSGGLSAYVSAYDYEALVVGQPLKERMSAEGCAEKGDLLMGGVRFRYMQASKSARVNDNGQSCVVVVEGRNCVLLIPGDLEEIGERDLVARAQLPKVDWLIAGHHGSKTSTSGLWLEALKPETVIFSRGMFNRFGHPAPEVVDRVRHAGAQVLDTATDGAVIIHAEESCRSDAWREVKKRYWTAG</sequence>
<dbReference type="InterPro" id="IPR036866">
    <property type="entry name" value="RibonucZ/Hydroxyglut_hydro"/>
</dbReference>
<dbReference type="SUPFAM" id="SSF56281">
    <property type="entry name" value="Metallo-hydrolase/oxidoreductase"/>
    <property type="match status" value="1"/>
</dbReference>
<feature type="transmembrane region" description="Helical" evidence="6">
    <location>
        <begin position="390"/>
        <end position="410"/>
    </location>
</feature>
<dbReference type="RefSeq" id="WP_036191179.1">
    <property type="nucleotide sequence ID" value="NZ_JMQN01000057.1"/>
</dbReference>
<dbReference type="InterPro" id="IPR052159">
    <property type="entry name" value="Competence_DNA_uptake"/>
</dbReference>
<evidence type="ECO:0000256" key="6">
    <source>
        <dbReference type="SAM" id="Phobius"/>
    </source>
</evidence>
<evidence type="ECO:0000313" key="9">
    <source>
        <dbReference type="Proteomes" id="UP000028252"/>
    </source>
</evidence>
<dbReference type="PANTHER" id="PTHR30619:SF1">
    <property type="entry name" value="RECOMBINATION PROTEIN 2"/>
    <property type="match status" value="1"/>
</dbReference>
<dbReference type="eggNOG" id="COG2333">
    <property type="taxonomic scope" value="Bacteria"/>
</dbReference>
<feature type="transmembrane region" description="Helical" evidence="6">
    <location>
        <begin position="224"/>
        <end position="247"/>
    </location>
</feature>
<dbReference type="OrthoDB" id="9761531at2"/>
<dbReference type="eggNOG" id="COG0658">
    <property type="taxonomic scope" value="Bacteria"/>
</dbReference>
<comment type="caution">
    <text evidence="8">The sequence shown here is derived from an EMBL/GenBank/DDBJ whole genome shotgun (WGS) entry which is preliminary data.</text>
</comment>
<dbReference type="PATRIC" id="fig|1232683.4.peg.3598"/>
<evidence type="ECO:0000256" key="2">
    <source>
        <dbReference type="ARBA" id="ARBA00022475"/>
    </source>
</evidence>
<dbReference type="InterPro" id="IPR035681">
    <property type="entry name" value="ComA-like_MBL"/>
</dbReference>
<dbReference type="Proteomes" id="UP000028252">
    <property type="component" value="Unassembled WGS sequence"/>
</dbReference>
<proteinExistence type="predicted"/>
<feature type="transmembrane region" description="Helical" evidence="6">
    <location>
        <begin position="449"/>
        <end position="468"/>
    </location>
</feature>
<feature type="transmembrane region" description="Helical" evidence="6">
    <location>
        <begin position="36"/>
        <end position="58"/>
    </location>
</feature>
<feature type="transmembrane region" description="Helical" evidence="6">
    <location>
        <begin position="259"/>
        <end position="278"/>
    </location>
</feature>
<evidence type="ECO:0000313" key="8">
    <source>
        <dbReference type="EMBL" id="KEA61997.1"/>
    </source>
</evidence>
<evidence type="ECO:0000259" key="7">
    <source>
        <dbReference type="SMART" id="SM00849"/>
    </source>
</evidence>
<keyword evidence="3 6" id="KW-0812">Transmembrane</keyword>
<comment type="subcellular location">
    <subcellularLocation>
        <location evidence="1">Cell membrane</location>
        <topology evidence="1">Multi-pass membrane protein</topology>
    </subcellularLocation>
</comment>
<evidence type="ECO:0000256" key="1">
    <source>
        <dbReference type="ARBA" id="ARBA00004651"/>
    </source>
</evidence>
<dbReference type="NCBIfam" id="TIGR00361">
    <property type="entry name" value="ComEC_Rec2"/>
    <property type="match status" value="1"/>
</dbReference>
<feature type="domain" description="Metallo-beta-lactamase" evidence="7">
    <location>
        <begin position="503"/>
        <end position="688"/>
    </location>
</feature>
<dbReference type="Pfam" id="PF03772">
    <property type="entry name" value="Competence"/>
    <property type="match status" value="1"/>
</dbReference>
<dbReference type="Pfam" id="PF00753">
    <property type="entry name" value="Lactamase_B"/>
    <property type="match status" value="1"/>
</dbReference>
<dbReference type="CDD" id="cd07731">
    <property type="entry name" value="ComA-like_MBL-fold"/>
    <property type="match status" value="1"/>
</dbReference>
<dbReference type="InterPro" id="IPR001279">
    <property type="entry name" value="Metallo-B-lactamas"/>
</dbReference>
<keyword evidence="4 6" id="KW-1133">Transmembrane helix</keyword>
<dbReference type="InterPro" id="IPR004477">
    <property type="entry name" value="ComEC_N"/>
</dbReference>